<dbReference type="OrthoDB" id="3034330at2"/>
<evidence type="ECO:0000313" key="3">
    <source>
        <dbReference type="Proteomes" id="UP000233435"/>
    </source>
</evidence>
<feature type="signal peptide" evidence="1">
    <location>
        <begin position="1"/>
        <end position="21"/>
    </location>
</feature>
<keyword evidence="3" id="KW-1185">Reference proteome</keyword>
<proteinExistence type="predicted"/>
<evidence type="ECO:0008006" key="4">
    <source>
        <dbReference type="Google" id="ProtNLM"/>
    </source>
</evidence>
<evidence type="ECO:0000313" key="2">
    <source>
        <dbReference type="EMBL" id="PKQ46356.1"/>
    </source>
</evidence>
<dbReference type="Pfam" id="PF19777">
    <property type="entry name" value="DUF6263"/>
    <property type="match status" value="1"/>
</dbReference>
<dbReference type="EMBL" id="PJEO01000014">
    <property type="protein sequence ID" value="PKQ46356.1"/>
    <property type="molecule type" value="Genomic_DNA"/>
</dbReference>
<comment type="caution">
    <text evidence="2">The sequence shown here is derived from an EMBL/GenBank/DDBJ whole genome shotgun (WGS) entry which is preliminary data.</text>
</comment>
<evidence type="ECO:0000256" key="1">
    <source>
        <dbReference type="SAM" id="SignalP"/>
    </source>
</evidence>
<organism evidence="2 3">
    <name type="scientific">Confluentibacter flavum</name>
    <dbReference type="NCBI Taxonomy" id="1909700"/>
    <lineage>
        <taxon>Bacteria</taxon>
        <taxon>Pseudomonadati</taxon>
        <taxon>Bacteroidota</taxon>
        <taxon>Flavobacteriia</taxon>
        <taxon>Flavobacteriales</taxon>
        <taxon>Flavobacteriaceae</taxon>
        <taxon>Confluentibacter</taxon>
    </lineage>
</organism>
<protein>
    <recommendedName>
        <fullName evidence="4">DUF4412 domain-containing protein</fullName>
    </recommendedName>
</protein>
<dbReference type="Proteomes" id="UP000233435">
    <property type="component" value="Unassembled WGS sequence"/>
</dbReference>
<name>A0A2N3HN30_9FLAO</name>
<feature type="chain" id="PRO_5014788035" description="DUF4412 domain-containing protein" evidence="1">
    <location>
        <begin position="22"/>
        <end position="299"/>
    </location>
</feature>
<keyword evidence="1" id="KW-0732">Signal</keyword>
<dbReference type="AlphaFoldDB" id="A0A2N3HN30"/>
<accession>A0A2N3HN30</accession>
<dbReference type="RefSeq" id="WP_106658632.1">
    <property type="nucleotide sequence ID" value="NZ_PJEO01000014.1"/>
</dbReference>
<sequence length="299" mass="33474">MSIFFKGILLFSALFSNVVSAQNILEYHLKVGDSMTVSQKAIQDITQDLDGTKHELKNTIEADYTFVVSQKTDSTYIINFNFERFKMVTNSNLYGDVINIDTKNSISKDDIQAQVFLGMIGSKLKMELLKNGKIKSVSGTEKMIAKMIDKAGISDELTKQVMIESMKKEFGNKSLAQSFEQMTFIYPNKKVKMGDTWVNIYKGDLNAKNTWKLDTINEKTLELSADSDITMSTKDENVSMTLTGKQQTKLTASKTSGFIKDMVVKQTAKGVSVMAQMTDVDIPTTITSTTTYKTIKHVQ</sequence>
<dbReference type="InterPro" id="IPR046230">
    <property type="entry name" value="DUF6263"/>
</dbReference>
<reference evidence="2 3" key="1">
    <citation type="submission" date="2017-12" db="EMBL/GenBank/DDBJ databases">
        <title>Confluentibacter flavum sp. nov., isolated from the saline lake.</title>
        <authorList>
            <person name="Yu L."/>
        </authorList>
    </citation>
    <scope>NUCLEOTIDE SEQUENCE [LARGE SCALE GENOMIC DNA]</scope>
    <source>
        <strain evidence="2 3">3B</strain>
    </source>
</reference>
<gene>
    <name evidence="2" type="ORF">CSW08_04125</name>
</gene>